<comment type="caution">
    <text evidence="3">The sequence shown here is derived from an EMBL/GenBank/DDBJ whole genome shotgun (WGS) entry which is preliminary data.</text>
</comment>
<dbReference type="SUPFAM" id="SSF53067">
    <property type="entry name" value="Actin-like ATPase domain"/>
    <property type="match status" value="1"/>
</dbReference>
<dbReference type="InterPro" id="IPR049874">
    <property type="entry name" value="ROK_cs"/>
</dbReference>
<feature type="domain" description="HTH marR-type" evidence="2">
    <location>
        <begin position="13"/>
        <end position="53"/>
    </location>
</feature>
<name>A0ABS9E6J0_9HYPH</name>
<keyword evidence="4" id="KW-1185">Reference proteome</keyword>
<reference evidence="3 4" key="1">
    <citation type="submission" date="2022-01" db="EMBL/GenBank/DDBJ databases">
        <title>Maritalea mediterranea sp. nov., isolated from marine plastic residues from the Malva-rosa beach (Valencia, Spain).</title>
        <authorList>
            <person name="Vidal-Verdu A."/>
            <person name="Molina-Menor E."/>
            <person name="Pascual J."/>
            <person name="Pereto J."/>
            <person name="Porcar M."/>
        </authorList>
    </citation>
    <scope>NUCLEOTIDE SEQUENCE [LARGE SCALE GENOMIC DNA]</scope>
    <source>
        <strain evidence="3 4">P4.10X</strain>
    </source>
</reference>
<dbReference type="PANTHER" id="PTHR18964:SF149">
    <property type="entry name" value="BIFUNCTIONAL UDP-N-ACETYLGLUCOSAMINE 2-EPIMERASE_N-ACETYLMANNOSAMINE KINASE"/>
    <property type="match status" value="1"/>
</dbReference>
<dbReference type="InterPro" id="IPR036388">
    <property type="entry name" value="WH-like_DNA-bd_sf"/>
</dbReference>
<dbReference type="InterPro" id="IPR000835">
    <property type="entry name" value="HTH_MarR-typ"/>
</dbReference>
<dbReference type="InterPro" id="IPR000600">
    <property type="entry name" value="ROK"/>
</dbReference>
<accession>A0ABS9E6J0</accession>
<dbReference type="Gene3D" id="1.10.10.10">
    <property type="entry name" value="Winged helix-like DNA-binding domain superfamily/Winged helix DNA-binding domain"/>
    <property type="match status" value="1"/>
</dbReference>
<sequence length="401" mass="43531">MLGEQRNLGRRTLLSQIRKVGPLPRIELSEQTGISRATVTTITAELLERGLIEEIPVEPKGKDLKRGRPKVDLKICGAAFNVAGIKLANRSISIVICDFEGETLSEYWSALDRTTYAPEDLLAMLMAELEQATARADMSLNDISAFGLGLAGMVDVVEGVVRWSPSITERNFKLRDVLSQRLGKPVFIDNDANLVAKAEQYIGMGKNVSDFLVVTIENGVGMGIVLNNELYRGTRGCGAEFGHTKVHLDGALCRCGQRGCLEAYVADYALLREMAVGTQLTGNRDTTADMAALIEAARAGDKTANSVLDRAARMFAIGLANLVNIFDPKLIILSGERMQLDFLFADEVLESIRDIVVQVDAAPPEIVVHKWGDLMWATGAAVYAIEGLGELTLQELAGHVA</sequence>
<evidence type="ECO:0000256" key="1">
    <source>
        <dbReference type="ARBA" id="ARBA00006479"/>
    </source>
</evidence>
<dbReference type="InterPro" id="IPR043129">
    <property type="entry name" value="ATPase_NBD"/>
</dbReference>
<comment type="similarity">
    <text evidence="1">Belongs to the ROK (NagC/XylR) family.</text>
</comment>
<dbReference type="PROSITE" id="PS01125">
    <property type="entry name" value="ROK"/>
    <property type="match status" value="1"/>
</dbReference>
<dbReference type="Pfam" id="PF00480">
    <property type="entry name" value="ROK"/>
    <property type="match status" value="1"/>
</dbReference>
<gene>
    <name evidence="3" type="ORF">L1I42_08285</name>
</gene>
<protein>
    <submittedName>
        <fullName evidence="3">ROK family protein</fullName>
    </submittedName>
</protein>
<evidence type="ECO:0000313" key="3">
    <source>
        <dbReference type="EMBL" id="MCF4098485.1"/>
    </source>
</evidence>
<dbReference type="SUPFAM" id="SSF46785">
    <property type="entry name" value="Winged helix' DNA-binding domain"/>
    <property type="match status" value="1"/>
</dbReference>
<dbReference type="Gene3D" id="3.30.420.40">
    <property type="match status" value="2"/>
</dbReference>
<dbReference type="EMBL" id="JAKGTI010000001">
    <property type="protein sequence ID" value="MCF4098485.1"/>
    <property type="molecule type" value="Genomic_DNA"/>
</dbReference>
<dbReference type="PANTHER" id="PTHR18964">
    <property type="entry name" value="ROK (REPRESSOR, ORF, KINASE) FAMILY"/>
    <property type="match status" value="1"/>
</dbReference>
<dbReference type="CDD" id="cd24073">
    <property type="entry name" value="ASKHA_ATPase_ROK_CYANR"/>
    <property type="match status" value="1"/>
</dbReference>
<evidence type="ECO:0000313" key="4">
    <source>
        <dbReference type="Proteomes" id="UP001201217"/>
    </source>
</evidence>
<dbReference type="InterPro" id="IPR036390">
    <property type="entry name" value="WH_DNA-bd_sf"/>
</dbReference>
<dbReference type="Proteomes" id="UP001201217">
    <property type="component" value="Unassembled WGS sequence"/>
</dbReference>
<proteinExistence type="inferred from homology"/>
<dbReference type="Pfam" id="PF01047">
    <property type="entry name" value="MarR"/>
    <property type="match status" value="1"/>
</dbReference>
<evidence type="ECO:0000259" key="2">
    <source>
        <dbReference type="Pfam" id="PF01047"/>
    </source>
</evidence>
<dbReference type="RefSeq" id="WP_236114003.1">
    <property type="nucleotide sequence ID" value="NZ_JAKGTI010000001.1"/>
</dbReference>
<organism evidence="3 4">
    <name type="scientific">Maritalea mediterranea</name>
    <dbReference type="NCBI Taxonomy" id="2909667"/>
    <lineage>
        <taxon>Bacteria</taxon>
        <taxon>Pseudomonadati</taxon>
        <taxon>Pseudomonadota</taxon>
        <taxon>Alphaproteobacteria</taxon>
        <taxon>Hyphomicrobiales</taxon>
        <taxon>Devosiaceae</taxon>
        <taxon>Maritalea</taxon>
    </lineage>
</organism>